<organism evidence="1 2">
    <name type="scientific">Corallococcus soli</name>
    <dbReference type="NCBI Taxonomy" id="2710757"/>
    <lineage>
        <taxon>Bacteria</taxon>
        <taxon>Pseudomonadati</taxon>
        <taxon>Myxococcota</taxon>
        <taxon>Myxococcia</taxon>
        <taxon>Myxococcales</taxon>
        <taxon>Cystobacterineae</taxon>
        <taxon>Myxococcaceae</taxon>
        <taxon>Corallococcus</taxon>
    </lineage>
</organism>
<accession>A0ABR9PSC9</accession>
<comment type="caution">
    <text evidence="1">The sequence shown here is derived from an EMBL/GenBank/DDBJ whole genome shotgun (WGS) entry which is preliminary data.</text>
</comment>
<proteinExistence type="predicted"/>
<reference evidence="1 2" key="1">
    <citation type="submission" date="2020-02" db="EMBL/GenBank/DDBJ databases">
        <authorList>
            <person name="Babadi Z.K."/>
            <person name="Risdian C."/>
            <person name="Ebrahimipour G.H."/>
            <person name="Wink J."/>
        </authorList>
    </citation>
    <scope>NUCLEOTIDE SEQUENCE [LARGE SCALE GENOMIC DNA]</scope>
    <source>
        <strain evidence="1 2">ZKHCc1 1396</strain>
    </source>
</reference>
<protein>
    <submittedName>
        <fullName evidence="1">Uncharacterized protein</fullName>
    </submittedName>
</protein>
<dbReference type="Proteomes" id="UP001516472">
    <property type="component" value="Unassembled WGS sequence"/>
</dbReference>
<evidence type="ECO:0000313" key="1">
    <source>
        <dbReference type="EMBL" id="MBE4750805.1"/>
    </source>
</evidence>
<dbReference type="InterPro" id="IPR032871">
    <property type="entry name" value="AHH_dom_containing"/>
</dbReference>
<keyword evidence="2" id="KW-1185">Reference proteome</keyword>
<dbReference type="Pfam" id="PF14412">
    <property type="entry name" value="AHH"/>
    <property type="match status" value="1"/>
</dbReference>
<dbReference type="RefSeq" id="WP_193428001.1">
    <property type="nucleotide sequence ID" value="NZ_CBCSIP010000342.1"/>
</dbReference>
<name>A0ABR9PSC9_9BACT</name>
<evidence type="ECO:0000313" key="2">
    <source>
        <dbReference type="Proteomes" id="UP001516472"/>
    </source>
</evidence>
<sequence length="249" mass="28196">MSVDDHLEATRSHELHVEGEANGCLLRCFKYGKDDPKGTKGHSHRVNGRIYQEQAENSRYNLDFTTGENRQLLERIFGERGPECVGGDPRLRAEAWHMGDGANFCHARAPWPNVGHHVVPINTIGKVFAEPSELNLLLQAKYNVNRGVNIVLLPYSHAFGQAMRLPVHRGGHPSYDAQIETKLRSIHQKIKKAKDPQRAEHPELPKENVPGITADIENFAKQLRRFLLDGSSKFRHGPSVNDFRFPSFR</sequence>
<gene>
    <name evidence="1" type="ORF">G4177_21785</name>
</gene>
<dbReference type="EMBL" id="JAAIYO010000006">
    <property type="protein sequence ID" value="MBE4750805.1"/>
    <property type="molecule type" value="Genomic_DNA"/>
</dbReference>